<dbReference type="AlphaFoldDB" id="A0A2A9E4U6"/>
<keyword evidence="1" id="KW-0472">Membrane</keyword>
<keyword evidence="1" id="KW-1133">Transmembrane helix</keyword>
<reference evidence="2 3" key="1">
    <citation type="submission" date="2017-10" db="EMBL/GenBank/DDBJ databases">
        <title>Sequencing the genomes of 1000 actinobacteria strains.</title>
        <authorList>
            <person name="Klenk H.-P."/>
        </authorList>
    </citation>
    <scope>NUCLEOTIDE SEQUENCE [LARGE SCALE GENOMIC DNA]</scope>
    <source>
        <strain evidence="2 3">DSM 18966</strain>
    </source>
</reference>
<name>A0A2A9E4U6_9MICO</name>
<organism evidence="2 3">
    <name type="scientific">Sanguibacter antarcticus</name>
    <dbReference type="NCBI Taxonomy" id="372484"/>
    <lineage>
        <taxon>Bacteria</taxon>
        <taxon>Bacillati</taxon>
        <taxon>Actinomycetota</taxon>
        <taxon>Actinomycetes</taxon>
        <taxon>Micrococcales</taxon>
        <taxon>Sanguibacteraceae</taxon>
        <taxon>Sanguibacter</taxon>
    </lineage>
</organism>
<dbReference type="InterPro" id="IPR025327">
    <property type="entry name" value="DUF4233"/>
</dbReference>
<comment type="caution">
    <text evidence="2">The sequence shown here is derived from an EMBL/GenBank/DDBJ whole genome shotgun (WGS) entry which is preliminary data.</text>
</comment>
<evidence type="ECO:0000313" key="3">
    <source>
        <dbReference type="Proteomes" id="UP000225548"/>
    </source>
</evidence>
<evidence type="ECO:0000313" key="2">
    <source>
        <dbReference type="EMBL" id="PFG33571.1"/>
    </source>
</evidence>
<accession>A0A2A9E4U6</accession>
<dbReference type="Pfam" id="PF14017">
    <property type="entry name" value="DUF4233"/>
    <property type="match status" value="1"/>
</dbReference>
<keyword evidence="3" id="KW-1185">Reference proteome</keyword>
<feature type="transmembrane region" description="Helical" evidence="1">
    <location>
        <begin position="40"/>
        <end position="58"/>
    </location>
</feature>
<feature type="transmembrane region" description="Helical" evidence="1">
    <location>
        <begin position="12"/>
        <end position="33"/>
    </location>
</feature>
<feature type="transmembrane region" description="Helical" evidence="1">
    <location>
        <begin position="70"/>
        <end position="101"/>
    </location>
</feature>
<dbReference type="EMBL" id="PDJG01000001">
    <property type="protein sequence ID" value="PFG33571.1"/>
    <property type="molecule type" value="Genomic_DNA"/>
</dbReference>
<evidence type="ECO:0000256" key="1">
    <source>
        <dbReference type="SAM" id="Phobius"/>
    </source>
</evidence>
<proteinExistence type="predicted"/>
<gene>
    <name evidence="2" type="ORF">ATL42_1448</name>
</gene>
<protein>
    <submittedName>
        <fullName evidence="2">Uncharacterized protein DUF4233</fullName>
    </submittedName>
</protein>
<sequence>MAKKSAKIQFASTMLLLEAFVVVFATLVAFRLVDAPASQVWLAGGVLAVVLVVLSRLVDAPGGYVAGSAVQLPFLAVSLVIPLMVIVAVVFVAMWVVALWLGAKIDRERAEYDAAHPDEVPPSR</sequence>
<keyword evidence="1" id="KW-0812">Transmembrane</keyword>
<dbReference type="Proteomes" id="UP000225548">
    <property type="component" value="Unassembled WGS sequence"/>
</dbReference>